<dbReference type="STRING" id="537007.BLAHAN_05406"/>
<reference evidence="1" key="1">
    <citation type="submission" date="2009-09" db="EMBL/GenBank/DDBJ databases">
        <authorList>
            <person name="Weinstock G."/>
            <person name="Sodergren E."/>
            <person name="Clifton S."/>
            <person name="Fulton L."/>
            <person name="Fulton B."/>
            <person name="Courtney L."/>
            <person name="Fronick C."/>
            <person name="Harrison M."/>
            <person name="Strong C."/>
            <person name="Farmer C."/>
            <person name="Delahaunty K."/>
            <person name="Markovic C."/>
            <person name="Hall O."/>
            <person name="Minx P."/>
            <person name="Tomlinson C."/>
            <person name="Mitreva M."/>
            <person name="Nelson J."/>
            <person name="Hou S."/>
            <person name="Wollam A."/>
            <person name="Pepin K.H."/>
            <person name="Johnson M."/>
            <person name="Bhonagiri V."/>
            <person name="Nash W.E."/>
            <person name="Warren W."/>
            <person name="Chinwalla A."/>
            <person name="Mardis E.R."/>
            <person name="Wilson R.K."/>
        </authorList>
    </citation>
    <scope>NUCLEOTIDE SEQUENCE [LARGE SCALE GENOMIC DNA]</scope>
    <source>
        <strain evidence="1">DSM 20583</strain>
    </source>
</reference>
<protein>
    <submittedName>
        <fullName evidence="1">Uncharacterized protein</fullName>
    </submittedName>
</protein>
<dbReference type="KEGG" id="bhan:CGC63_09645"/>
<gene>
    <name evidence="1" type="ORF">BLAHAN_05406</name>
</gene>
<proteinExistence type="predicted"/>
<accession>C9L7N6</accession>
<keyword evidence="2" id="KW-1185">Reference proteome</keyword>
<evidence type="ECO:0000313" key="1">
    <source>
        <dbReference type="EMBL" id="EEX21781.1"/>
    </source>
</evidence>
<comment type="caution">
    <text evidence="1">The sequence shown here is derived from an EMBL/GenBank/DDBJ whole genome shotgun (WGS) entry which is preliminary data.</text>
</comment>
<dbReference type="HOGENOM" id="CLU_2913251_0_0_9"/>
<dbReference type="EMBL" id="ABYU02000016">
    <property type="protein sequence ID" value="EEX21781.1"/>
    <property type="molecule type" value="Genomic_DNA"/>
</dbReference>
<dbReference type="AlphaFoldDB" id="C9L7N6"/>
<name>C9L7N6_BLAHA</name>
<evidence type="ECO:0000313" key="2">
    <source>
        <dbReference type="Proteomes" id="UP000003755"/>
    </source>
</evidence>
<organism evidence="1 2">
    <name type="scientific">Blautia hansenii DSM 20583</name>
    <dbReference type="NCBI Taxonomy" id="537007"/>
    <lineage>
        <taxon>Bacteria</taxon>
        <taxon>Bacillati</taxon>
        <taxon>Bacillota</taxon>
        <taxon>Clostridia</taxon>
        <taxon>Lachnospirales</taxon>
        <taxon>Lachnospiraceae</taxon>
        <taxon>Blautia</taxon>
    </lineage>
</organism>
<sequence length="61" mass="6927">MNTIELIATLKEMGKKAGKENIVGGIIDAIINYYNNKANFFEEDAIRVFKRFLKTGVLQFS</sequence>
<dbReference type="Proteomes" id="UP000003755">
    <property type="component" value="Unassembled WGS sequence"/>
</dbReference>
<dbReference type="RefSeq" id="WP_003020487.1">
    <property type="nucleotide sequence ID" value="NZ_CP022413.2"/>
</dbReference>